<accession>A0A8J3QGQ9</accession>
<evidence type="ECO:0000256" key="2">
    <source>
        <dbReference type="ARBA" id="ARBA00022670"/>
    </source>
</evidence>
<keyword evidence="2 5" id="KW-0645">Protease</keyword>
<dbReference type="InterPro" id="IPR050131">
    <property type="entry name" value="Peptidase_S8_subtilisin-like"/>
</dbReference>
<evidence type="ECO:0000256" key="6">
    <source>
        <dbReference type="SAM" id="MobiDB-lite"/>
    </source>
</evidence>
<keyword evidence="10" id="KW-1185">Reference proteome</keyword>
<dbReference type="SUPFAM" id="SSF52743">
    <property type="entry name" value="Subtilisin-like"/>
    <property type="match status" value="1"/>
</dbReference>
<dbReference type="RefSeq" id="WP_203913482.1">
    <property type="nucleotide sequence ID" value="NZ_BONY01000075.1"/>
</dbReference>
<feature type="active site" description="Charge relay system" evidence="5">
    <location>
        <position position="444"/>
    </location>
</feature>
<sequence>MSQIKWFHSGVVALMAATAAWLPAPASGQGGTDQVVVIDQIGAPGSGTGRTRQEVRVTSGTVPAGLASKSDGGPENKQRGPIVSPQLRTLVQSKGAIGTVKIVVGVADTVTIPEFPAKADGESAAMATARQDQAQILVDRIRAQREPANNQWRTRVARAGGRIIEEFWLVQGFVAEVPVAAVEALAAEPGVRSVTSADTVVPFPVDSDPGNDLSVARSLMGTDVFRSFGSSNDTIALIDSGVNSHVLLPSTGVVVVDMVNRNPKITADICDHGTRSVTAMAGSNALGDGLRGITDMRVRVYHTGVFGPLADGTTGCGTDLPAAVASFGRAVQDGMKMIVAEMQMLETPDSPLDQAADSAFRSGAVVVAAAGNFGGGVNSVRAPANARNVLGIGSVDVKTFVAPFPQGKGPTEDGRYKPDLVVPTNYEAGRGTSTTATGVFTGTSGATAAAGGTAAALRAYLKGGNSTVDPGRVYATLIAGGSRPQPFDGVDGAGKLKLHTGQTFTFAVTVNPGGFVDVPIDLAASSCRLSASLWWPAQASGPTNADNDVDLEVRNPVQQLAASSISGPSVFELARVDSTMGGRWTMRVKSFSMASSQLVYGAVTTCR</sequence>
<proteinExistence type="inferred from homology"/>
<dbReference type="Gene3D" id="3.40.50.200">
    <property type="entry name" value="Peptidase S8/S53 domain"/>
    <property type="match status" value="1"/>
</dbReference>
<dbReference type="GO" id="GO:0006508">
    <property type="term" value="P:proteolysis"/>
    <property type="evidence" value="ECO:0007669"/>
    <property type="project" value="UniProtKB-KW"/>
</dbReference>
<feature type="region of interest" description="Disordered" evidence="6">
    <location>
        <begin position="62"/>
        <end position="83"/>
    </location>
</feature>
<dbReference type="PANTHER" id="PTHR43806">
    <property type="entry name" value="PEPTIDASE S8"/>
    <property type="match status" value="1"/>
</dbReference>
<feature type="domain" description="Peptidase S8/S53" evidence="8">
    <location>
        <begin position="234"/>
        <end position="461"/>
    </location>
</feature>
<dbReference type="Gene3D" id="3.30.70.80">
    <property type="entry name" value="Peptidase S8 propeptide/proteinase inhibitor I9"/>
    <property type="match status" value="1"/>
</dbReference>
<dbReference type="EMBL" id="BONY01000075">
    <property type="protein sequence ID" value="GIH09752.1"/>
    <property type="molecule type" value="Genomic_DNA"/>
</dbReference>
<evidence type="ECO:0000313" key="9">
    <source>
        <dbReference type="EMBL" id="GIH09752.1"/>
    </source>
</evidence>
<dbReference type="Proteomes" id="UP000612899">
    <property type="component" value="Unassembled WGS sequence"/>
</dbReference>
<dbReference type="AlphaFoldDB" id="A0A8J3QGQ9"/>
<evidence type="ECO:0000259" key="8">
    <source>
        <dbReference type="Pfam" id="PF00082"/>
    </source>
</evidence>
<evidence type="ECO:0000256" key="1">
    <source>
        <dbReference type="ARBA" id="ARBA00011073"/>
    </source>
</evidence>
<dbReference type="InterPro" id="IPR000209">
    <property type="entry name" value="Peptidase_S8/S53_dom"/>
</dbReference>
<evidence type="ECO:0000256" key="5">
    <source>
        <dbReference type="PROSITE-ProRule" id="PRU01240"/>
    </source>
</evidence>
<organism evidence="9 10">
    <name type="scientific">Rhizocola hellebori</name>
    <dbReference type="NCBI Taxonomy" id="1392758"/>
    <lineage>
        <taxon>Bacteria</taxon>
        <taxon>Bacillati</taxon>
        <taxon>Actinomycetota</taxon>
        <taxon>Actinomycetes</taxon>
        <taxon>Micromonosporales</taxon>
        <taxon>Micromonosporaceae</taxon>
        <taxon>Rhizocola</taxon>
    </lineage>
</organism>
<dbReference type="InterPro" id="IPR037045">
    <property type="entry name" value="S8pro/Inhibitor_I9_sf"/>
</dbReference>
<keyword evidence="4 5" id="KW-0720">Serine protease</keyword>
<comment type="caution">
    <text evidence="9">The sequence shown here is derived from an EMBL/GenBank/DDBJ whole genome shotgun (WGS) entry which is preliminary data.</text>
</comment>
<dbReference type="PROSITE" id="PS51892">
    <property type="entry name" value="SUBTILASE"/>
    <property type="match status" value="1"/>
</dbReference>
<feature type="active site" description="Charge relay system" evidence="5">
    <location>
        <position position="272"/>
    </location>
</feature>
<name>A0A8J3QGQ9_9ACTN</name>
<evidence type="ECO:0000256" key="3">
    <source>
        <dbReference type="ARBA" id="ARBA00022801"/>
    </source>
</evidence>
<gene>
    <name evidence="9" type="ORF">Rhe02_78190</name>
</gene>
<reference evidence="9" key="1">
    <citation type="submission" date="2021-01" db="EMBL/GenBank/DDBJ databases">
        <title>Whole genome shotgun sequence of Rhizocola hellebori NBRC 109834.</title>
        <authorList>
            <person name="Komaki H."/>
            <person name="Tamura T."/>
        </authorList>
    </citation>
    <scope>NUCLEOTIDE SEQUENCE</scope>
    <source>
        <strain evidence="9">NBRC 109834</strain>
    </source>
</reference>
<comment type="similarity">
    <text evidence="1 5">Belongs to the peptidase S8 family.</text>
</comment>
<feature type="chain" id="PRO_5035246363" description="Peptidase S8/S53 domain-containing protein" evidence="7">
    <location>
        <begin position="29"/>
        <end position="607"/>
    </location>
</feature>
<evidence type="ECO:0000313" key="10">
    <source>
        <dbReference type="Proteomes" id="UP000612899"/>
    </source>
</evidence>
<evidence type="ECO:0000256" key="7">
    <source>
        <dbReference type="SAM" id="SignalP"/>
    </source>
</evidence>
<protein>
    <recommendedName>
        <fullName evidence="8">Peptidase S8/S53 domain-containing protein</fullName>
    </recommendedName>
</protein>
<evidence type="ECO:0000256" key="4">
    <source>
        <dbReference type="ARBA" id="ARBA00022825"/>
    </source>
</evidence>
<dbReference type="GO" id="GO:0004252">
    <property type="term" value="F:serine-type endopeptidase activity"/>
    <property type="evidence" value="ECO:0007669"/>
    <property type="project" value="UniProtKB-UniRule"/>
</dbReference>
<dbReference type="Pfam" id="PF00082">
    <property type="entry name" value="Peptidase_S8"/>
    <property type="match status" value="1"/>
</dbReference>
<keyword evidence="3 5" id="KW-0378">Hydrolase</keyword>
<feature type="active site" description="Charge relay system" evidence="5">
    <location>
        <position position="239"/>
    </location>
</feature>
<keyword evidence="7" id="KW-0732">Signal</keyword>
<dbReference type="PANTHER" id="PTHR43806:SF11">
    <property type="entry name" value="CEREVISIN-RELATED"/>
    <property type="match status" value="1"/>
</dbReference>
<feature type="signal peptide" evidence="7">
    <location>
        <begin position="1"/>
        <end position="28"/>
    </location>
</feature>
<dbReference type="InterPro" id="IPR036852">
    <property type="entry name" value="Peptidase_S8/S53_dom_sf"/>
</dbReference>